<dbReference type="InterPro" id="IPR056599">
    <property type="entry name" value="AAA_lid_fung"/>
</dbReference>
<dbReference type="Gene3D" id="3.40.50.300">
    <property type="entry name" value="P-loop containing nucleotide triphosphate hydrolases"/>
    <property type="match status" value="1"/>
</dbReference>
<dbReference type="EMBL" id="KV749273">
    <property type="protein sequence ID" value="OCL10288.1"/>
    <property type="molecule type" value="Genomic_DNA"/>
</dbReference>
<feature type="domain" description="AAA+ ATPase" evidence="1">
    <location>
        <begin position="84"/>
        <end position="211"/>
    </location>
</feature>
<dbReference type="GO" id="GO:0016887">
    <property type="term" value="F:ATP hydrolysis activity"/>
    <property type="evidence" value="ECO:0007669"/>
    <property type="project" value="InterPro"/>
</dbReference>
<dbReference type="Pfam" id="PF23232">
    <property type="entry name" value="AAA_lid_13"/>
    <property type="match status" value="1"/>
</dbReference>
<dbReference type="Pfam" id="PF00004">
    <property type="entry name" value="AAA"/>
    <property type="match status" value="1"/>
</dbReference>
<keyword evidence="2" id="KW-0378">Hydrolase</keyword>
<dbReference type="PANTHER" id="PTHR46411">
    <property type="entry name" value="FAMILY ATPASE, PUTATIVE-RELATED"/>
    <property type="match status" value="1"/>
</dbReference>
<evidence type="ECO:0000313" key="2">
    <source>
        <dbReference type="EMBL" id="OCL10288.1"/>
    </source>
</evidence>
<dbReference type="Proteomes" id="UP000250140">
    <property type="component" value="Unassembled WGS sequence"/>
</dbReference>
<dbReference type="PANTHER" id="PTHR46411:SF2">
    <property type="entry name" value="AAA+ ATPASE DOMAIN-CONTAINING PROTEIN"/>
    <property type="match status" value="1"/>
</dbReference>
<dbReference type="InterPro" id="IPR027417">
    <property type="entry name" value="P-loop_NTPase"/>
</dbReference>
<dbReference type="InterPro" id="IPR003593">
    <property type="entry name" value="AAA+_ATPase"/>
</dbReference>
<reference evidence="2 3" key="1">
    <citation type="journal article" date="2016" name="Nat. Commun.">
        <title>Ectomycorrhizal ecology is imprinted in the genome of the dominant symbiotic fungus Cenococcum geophilum.</title>
        <authorList>
            <consortium name="DOE Joint Genome Institute"/>
            <person name="Peter M."/>
            <person name="Kohler A."/>
            <person name="Ohm R.A."/>
            <person name="Kuo A."/>
            <person name="Krutzmann J."/>
            <person name="Morin E."/>
            <person name="Arend M."/>
            <person name="Barry K.W."/>
            <person name="Binder M."/>
            <person name="Choi C."/>
            <person name="Clum A."/>
            <person name="Copeland A."/>
            <person name="Grisel N."/>
            <person name="Haridas S."/>
            <person name="Kipfer T."/>
            <person name="LaButti K."/>
            <person name="Lindquist E."/>
            <person name="Lipzen A."/>
            <person name="Maire R."/>
            <person name="Meier B."/>
            <person name="Mihaltcheva S."/>
            <person name="Molinier V."/>
            <person name="Murat C."/>
            <person name="Poggeler S."/>
            <person name="Quandt C.A."/>
            <person name="Sperisen C."/>
            <person name="Tritt A."/>
            <person name="Tisserant E."/>
            <person name="Crous P.W."/>
            <person name="Henrissat B."/>
            <person name="Nehls U."/>
            <person name="Egli S."/>
            <person name="Spatafora J.W."/>
            <person name="Grigoriev I.V."/>
            <person name="Martin F.M."/>
        </authorList>
    </citation>
    <scope>NUCLEOTIDE SEQUENCE [LARGE SCALE GENOMIC DNA]</scope>
    <source>
        <strain evidence="2 3">CBS 207.34</strain>
    </source>
</reference>
<dbReference type="InterPro" id="IPR003959">
    <property type="entry name" value="ATPase_AAA_core"/>
</dbReference>
<evidence type="ECO:0000313" key="3">
    <source>
        <dbReference type="Proteomes" id="UP000250140"/>
    </source>
</evidence>
<protein>
    <submittedName>
        <fullName evidence="2">P-loop containing nucleoside triphosphate hydrolase protein</fullName>
    </submittedName>
</protein>
<evidence type="ECO:0000259" key="1">
    <source>
        <dbReference type="SMART" id="SM00382"/>
    </source>
</evidence>
<accession>A0A8E2F5E0</accession>
<sequence length="302" mass="34198">MASAHHEPPPAPDVFSFPSSIIGYNLRRKKWVDLEVDLVEDVAWNTRAFDNLVVDEETKELIQVLVINRLIAERGTDFIDNKGNGLTILLYGGPGTGKTFTAESVAELAKKPLFRVTCGDIGTRPEEVEQYLESALHLGNIWDCVVLLDEADVFLEERTLLDLQCNALVTVFLRVLHYYDSILILTSNRVGTFDEAFKSRIQLSLHYPNLTPSQRHKIWRNMIIRLKTLGKPNIDFADIECYIAGLASQEMNGRQIRNAITTVRQLAKLRIRRCLAGRFGKYLHKAKEGFTDDQIARGSGLR</sequence>
<dbReference type="AlphaFoldDB" id="A0A8E2F5E0"/>
<proteinExistence type="predicted"/>
<dbReference type="GO" id="GO:0005524">
    <property type="term" value="F:ATP binding"/>
    <property type="evidence" value="ECO:0007669"/>
    <property type="project" value="InterPro"/>
</dbReference>
<dbReference type="OrthoDB" id="10042665at2759"/>
<dbReference type="SMART" id="SM00382">
    <property type="entry name" value="AAA"/>
    <property type="match status" value="1"/>
</dbReference>
<gene>
    <name evidence="2" type="ORF">AOQ84DRAFT_430928</name>
</gene>
<organism evidence="2 3">
    <name type="scientific">Glonium stellatum</name>
    <dbReference type="NCBI Taxonomy" id="574774"/>
    <lineage>
        <taxon>Eukaryota</taxon>
        <taxon>Fungi</taxon>
        <taxon>Dikarya</taxon>
        <taxon>Ascomycota</taxon>
        <taxon>Pezizomycotina</taxon>
        <taxon>Dothideomycetes</taxon>
        <taxon>Pleosporomycetidae</taxon>
        <taxon>Gloniales</taxon>
        <taxon>Gloniaceae</taxon>
        <taxon>Glonium</taxon>
    </lineage>
</organism>
<dbReference type="SUPFAM" id="SSF52540">
    <property type="entry name" value="P-loop containing nucleoside triphosphate hydrolases"/>
    <property type="match status" value="1"/>
</dbReference>
<name>A0A8E2F5E0_9PEZI</name>
<keyword evidence="3" id="KW-1185">Reference proteome</keyword>